<dbReference type="Proteomes" id="UP000324222">
    <property type="component" value="Unassembled WGS sequence"/>
</dbReference>
<feature type="compositionally biased region" description="Basic and acidic residues" evidence="1">
    <location>
        <begin position="1"/>
        <end position="15"/>
    </location>
</feature>
<proteinExistence type="predicted"/>
<dbReference type="AlphaFoldDB" id="A0A5B7CQI3"/>
<organism evidence="2 3">
    <name type="scientific">Portunus trituberculatus</name>
    <name type="common">Swimming crab</name>
    <name type="synonym">Neptunus trituberculatus</name>
    <dbReference type="NCBI Taxonomy" id="210409"/>
    <lineage>
        <taxon>Eukaryota</taxon>
        <taxon>Metazoa</taxon>
        <taxon>Ecdysozoa</taxon>
        <taxon>Arthropoda</taxon>
        <taxon>Crustacea</taxon>
        <taxon>Multicrustacea</taxon>
        <taxon>Malacostraca</taxon>
        <taxon>Eumalacostraca</taxon>
        <taxon>Eucarida</taxon>
        <taxon>Decapoda</taxon>
        <taxon>Pleocyemata</taxon>
        <taxon>Brachyura</taxon>
        <taxon>Eubrachyura</taxon>
        <taxon>Portunoidea</taxon>
        <taxon>Portunidae</taxon>
        <taxon>Portuninae</taxon>
        <taxon>Portunus</taxon>
    </lineage>
</organism>
<accession>A0A5B7CQI3</accession>
<feature type="compositionally biased region" description="Acidic residues" evidence="1">
    <location>
        <begin position="16"/>
        <end position="26"/>
    </location>
</feature>
<sequence>MTQREKKCRKDNNKAEEEEEEEEEEVEEKKEAKEEEKIVKVELRGGKSLRITPQESPLVFSTRLFTNR</sequence>
<feature type="region of interest" description="Disordered" evidence="1">
    <location>
        <begin position="1"/>
        <end position="35"/>
    </location>
</feature>
<protein>
    <submittedName>
        <fullName evidence="2">Uncharacterized protein</fullName>
    </submittedName>
</protein>
<name>A0A5B7CQI3_PORTR</name>
<gene>
    <name evidence="2" type="ORF">E2C01_003724</name>
</gene>
<evidence type="ECO:0000256" key="1">
    <source>
        <dbReference type="SAM" id="MobiDB-lite"/>
    </source>
</evidence>
<keyword evidence="3" id="KW-1185">Reference proteome</keyword>
<evidence type="ECO:0000313" key="2">
    <source>
        <dbReference type="EMBL" id="MPC11071.1"/>
    </source>
</evidence>
<comment type="caution">
    <text evidence="2">The sequence shown here is derived from an EMBL/GenBank/DDBJ whole genome shotgun (WGS) entry which is preliminary data.</text>
</comment>
<dbReference type="EMBL" id="VSRR010000143">
    <property type="protein sequence ID" value="MPC11071.1"/>
    <property type="molecule type" value="Genomic_DNA"/>
</dbReference>
<reference evidence="2 3" key="1">
    <citation type="submission" date="2019-05" db="EMBL/GenBank/DDBJ databases">
        <title>Another draft genome of Portunus trituberculatus and its Hox gene families provides insights of decapod evolution.</title>
        <authorList>
            <person name="Jeong J.-H."/>
            <person name="Song I."/>
            <person name="Kim S."/>
            <person name="Choi T."/>
            <person name="Kim D."/>
            <person name="Ryu S."/>
            <person name="Kim W."/>
        </authorList>
    </citation>
    <scope>NUCLEOTIDE SEQUENCE [LARGE SCALE GENOMIC DNA]</scope>
    <source>
        <tissue evidence="2">Muscle</tissue>
    </source>
</reference>
<evidence type="ECO:0000313" key="3">
    <source>
        <dbReference type="Proteomes" id="UP000324222"/>
    </source>
</evidence>